<dbReference type="AlphaFoldDB" id="A0A4C1SXZ0"/>
<dbReference type="EMBL" id="BGZK01004089">
    <property type="protein sequence ID" value="GBP06794.1"/>
    <property type="molecule type" value="Genomic_DNA"/>
</dbReference>
<dbReference type="OrthoDB" id="2162994at2759"/>
<evidence type="ECO:0000313" key="3">
    <source>
        <dbReference type="Proteomes" id="UP000299102"/>
    </source>
</evidence>
<comment type="caution">
    <text evidence="2">The sequence shown here is derived from an EMBL/GenBank/DDBJ whole genome shotgun (WGS) entry which is preliminary data.</text>
</comment>
<gene>
    <name evidence="2" type="ORF">EVAR_73528_1</name>
</gene>
<feature type="compositionally biased region" description="Low complexity" evidence="1">
    <location>
        <begin position="48"/>
        <end position="57"/>
    </location>
</feature>
<dbReference type="Proteomes" id="UP000299102">
    <property type="component" value="Unassembled WGS sequence"/>
</dbReference>
<feature type="compositionally biased region" description="Polar residues" evidence="1">
    <location>
        <begin position="11"/>
        <end position="21"/>
    </location>
</feature>
<feature type="region of interest" description="Disordered" evidence="1">
    <location>
        <begin position="1"/>
        <end position="60"/>
    </location>
</feature>
<sequence>MEYERAEINHKPTTTATTFSNDKCRHKYNTNNSFGYTKKSNKKESQFTNTSTTSSNNNRRRATTGFTYQRTQALFTVCNGDGTNGNYEFDLTSLTMKAPPLFISVVETSNQTVLRASTTNISEVQNNLNEDKHLLKIKHNYNCK</sequence>
<evidence type="ECO:0000256" key="1">
    <source>
        <dbReference type="SAM" id="MobiDB-lite"/>
    </source>
</evidence>
<name>A0A4C1SXZ0_EUMVA</name>
<protein>
    <submittedName>
        <fullName evidence="2">Uncharacterized protein</fullName>
    </submittedName>
</protein>
<reference evidence="2 3" key="1">
    <citation type="journal article" date="2019" name="Commun. Biol.">
        <title>The bagworm genome reveals a unique fibroin gene that provides high tensile strength.</title>
        <authorList>
            <person name="Kono N."/>
            <person name="Nakamura H."/>
            <person name="Ohtoshi R."/>
            <person name="Tomita M."/>
            <person name="Numata K."/>
            <person name="Arakawa K."/>
        </authorList>
    </citation>
    <scope>NUCLEOTIDE SEQUENCE [LARGE SCALE GENOMIC DNA]</scope>
</reference>
<evidence type="ECO:0000313" key="2">
    <source>
        <dbReference type="EMBL" id="GBP06794.1"/>
    </source>
</evidence>
<feature type="compositionally biased region" description="Basic and acidic residues" evidence="1">
    <location>
        <begin position="1"/>
        <end position="10"/>
    </location>
</feature>
<proteinExistence type="predicted"/>
<keyword evidence="3" id="KW-1185">Reference proteome</keyword>
<organism evidence="2 3">
    <name type="scientific">Eumeta variegata</name>
    <name type="common">Bagworm moth</name>
    <name type="synonym">Eumeta japonica</name>
    <dbReference type="NCBI Taxonomy" id="151549"/>
    <lineage>
        <taxon>Eukaryota</taxon>
        <taxon>Metazoa</taxon>
        <taxon>Ecdysozoa</taxon>
        <taxon>Arthropoda</taxon>
        <taxon>Hexapoda</taxon>
        <taxon>Insecta</taxon>
        <taxon>Pterygota</taxon>
        <taxon>Neoptera</taxon>
        <taxon>Endopterygota</taxon>
        <taxon>Lepidoptera</taxon>
        <taxon>Glossata</taxon>
        <taxon>Ditrysia</taxon>
        <taxon>Tineoidea</taxon>
        <taxon>Psychidae</taxon>
        <taxon>Oiketicinae</taxon>
        <taxon>Eumeta</taxon>
    </lineage>
</organism>
<accession>A0A4C1SXZ0</accession>